<dbReference type="InterPro" id="IPR002885">
    <property type="entry name" value="PPR_rpt"/>
</dbReference>
<keyword evidence="4" id="KW-1185">Reference proteome</keyword>
<dbReference type="GO" id="GO:0009451">
    <property type="term" value="P:RNA modification"/>
    <property type="evidence" value="ECO:0007669"/>
    <property type="project" value="InterPro"/>
</dbReference>
<protein>
    <recommendedName>
        <fullName evidence="5">Pentatricopeptide repeat-containing protein</fullName>
    </recommendedName>
</protein>
<gene>
    <name evidence="3" type="ORF">IFM89_027329</name>
</gene>
<dbReference type="Gene3D" id="1.25.40.10">
    <property type="entry name" value="Tetratricopeptide repeat domain"/>
    <property type="match status" value="2"/>
</dbReference>
<evidence type="ECO:0008006" key="5">
    <source>
        <dbReference type="Google" id="ProtNLM"/>
    </source>
</evidence>
<dbReference type="OrthoDB" id="185373at2759"/>
<dbReference type="EMBL" id="JADFTS010000002">
    <property type="protein sequence ID" value="KAF9621711.1"/>
    <property type="molecule type" value="Genomic_DNA"/>
</dbReference>
<keyword evidence="1" id="KW-0677">Repeat</keyword>
<proteinExistence type="predicted"/>
<dbReference type="InterPro" id="IPR011990">
    <property type="entry name" value="TPR-like_helical_dom_sf"/>
</dbReference>
<keyword evidence="2" id="KW-0472">Membrane</keyword>
<feature type="transmembrane region" description="Helical" evidence="2">
    <location>
        <begin position="394"/>
        <end position="418"/>
    </location>
</feature>
<dbReference type="GO" id="GO:0003723">
    <property type="term" value="F:RNA binding"/>
    <property type="evidence" value="ECO:0007669"/>
    <property type="project" value="InterPro"/>
</dbReference>
<dbReference type="AlphaFoldDB" id="A0A835IQ40"/>
<evidence type="ECO:0000313" key="3">
    <source>
        <dbReference type="EMBL" id="KAF9621711.1"/>
    </source>
</evidence>
<dbReference type="NCBIfam" id="TIGR00756">
    <property type="entry name" value="PPR"/>
    <property type="match status" value="1"/>
</dbReference>
<evidence type="ECO:0000256" key="1">
    <source>
        <dbReference type="ARBA" id="ARBA00022737"/>
    </source>
</evidence>
<name>A0A835IQ40_9MAGN</name>
<evidence type="ECO:0000313" key="4">
    <source>
        <dbReference type="Proteomes" id="UP000631114"/>
    </source>
</evidence>
<dbReference type="Pfam" id="PF01535">
    <property type="entry name" value="PPR"/>
    <property type="match status" value="5"/>
</dbReference>
<keyword evidence="2" id="KW-1133">Transmembrane helix</keyword>
<sequence>MVSGYAHNGYWIKALEALEIMGTSGIEVKVSSWNSIMEIHGFAIKQKGIIDVDSIDDDKLRAYIVPGVGFESATAVNNALIGMYARKNKIELSERVFKRTPEKDVGMPHDEFTFSSILSPCGDLGAHQQPVGIHGYIIRSGFCEGYFVVQNALVDMYGKYGCVDEARKLCDEMTWRDTISWNTMISCYGIIALPHEALLSLMRCKGKDGIPTVSYFIALLSACGHAGLVHQALHFFQIMNTEYGISTDVEHYACIVDNLGRAGYFHVELVKMEILILWDGMKVKELSSDLIRVSASTIGTLGGAIVNSGTSFAVANRMRCPSDLHYWDWSSSAVAVSLCVLHMLNGDNRSLADVKLRIVDKSMEKSKIWTLSEINEPSQCRSLKLPDNLLPVRVCVNVATIHLFYAILHLCIFVTFYVGRDYLLFNVDIVC</sequence>
<dbReference type="PANTHER" id="PTHR47926:SF347">
    <property type="entry name" value="PENTATRICOPEPTIDE REPEAT-CONTAINING PROTEIN"/>
    <property type="match status" value="1"/>
</dbReference>
<dbReference type="Proteomes" id="UP000631114">
    <property type="component" value="Unassembled WGS sequence"/>
</dbReference>
<dbReference type="PANTHER" id="PTHR47926">
    <property type="entry name" value="PENTATRICOPEPTIDE REPEAT-CONTAINING PROTEIN"/>
    <property type="match status" value="1"/>
</dbReference>
<comment type="caution">
    <text evidence="3">The sequence shown here is derived from an EMBL/GenBank/DDBJ whole genome shotgun (WGS) entry which is preliminary data.</text>
</comment>
<evidence type="ECO:0000256" key="2">
    <source>
        <dbReference type="SAM" id="Phobius"/>
    </source>
</evidence>
<keyword evidence="2" id="KW-0812">Transmembrane</keyword>
<reference evidence="3 4" key="1">
    <citation type="submission" date="2020-10" db="EMBL/GenBank/DDBJ databases">
        <title>The Coptis chinensis genome and diversification of protoberbering-type alkaloids.</title>
        <authorList>
            <person name="Wang B."/>
            <person name="Shu S."/>
            <person name="Song C."/>
            <person name="Liu Y."/>
        </authorList>
    </citation>
    <scope>NUCLEOTIDE SEQUENCE [LARGE SCALE GENOMIC DNA]</scope>
    <source>
        <strain evidence="3">HL-2020</strain>
        <tissue evidence="3">Leaf</tissue>
    </source>
</reference>
<organism evidence="3 4">
    <name type="scientific">Coptis chinensis</name>
    <dbReference type="NCBI Taxonomy" id="261450"/>
    <lineage>
        <taxon>Eukaryota</taxon>
        <taxon>Viridiplantae</taxon>
        <taxon>Streptophyta</taxon>
        <taxon>Embryophyta</taxon>
        <taxon>Tracheophyta</taxon>
        <taxon>Spermatophyta</taxon>
        <taxon>Magnoliopsida</taxon>
        <taxon>Ranunculales</taxon>
        <taxon>Ranunculaceae</taxon>
        <taxon>Coptidoideae</taxon>
        <taxon>Coptis</taxon>
    </lineage>
</organism>
<accession>A0A835IQ40</accession>
<dbReference type="InterPro" id="IPR046960">
    <property type="entry name" value="PPR_At4g14850-like_plant"/>
</dbReference>